<proteinExistence type="predicted"/>
<dbReference type="AlphaFoldDB" id="A0AAV2HEW1"/>
<protein>
    <submittedName>
        <fullName evidence="1">Uncharacterized protein</fullName>
    </submittedName>
</protein>
<reference evidence="1 2" key="1">
    <citation type="submission" date="2024-04" db="EMBL/GenBank/DDBJ databases">
        <authorList>
            <consortium name="Genoscope - CEA"/>
            <person name="William W."/>
        </authorList>
    </citation>
    <scope>NUCLEOTIDE SEQUENCE [LARGE SCALE GENOMIC DNA]</scope>
</reference>
<keyword evidence="2" id="KW-1185">Reference proteome</keyword>
<gene>
    <name evidence="1" type="ORF">GSLYS_00006023001</name>
</gene>
<organism evidence="1 2">
    <name type="scientific">Lymnaea stagnalis</name>
    <name type="common">Great pond snail</name>
    <name type="synonym">Helix stagnalis</name>
    <dbReference type="NCBI Taxonomy" id="6523"/>
    <lineage>
        <taxon>Eukaryota</taxon>
        <taxon>Metazoa</taxon>
        <taxon>Spiralia</taxon>
        <taxon>Lophotrochozoa</taxon>
        <taxon>Mollusca</taxon>
        <taxon>Gastropoda</taxon>
        <taxon>Heterobranchia</taxon>
        <taxon>Euthyneura</taxon>
        <taxon>Panpulmonata</taxon>
        <taxon>Hygrophila</taxon>
        <taxon>Lymnaeoidea</taxon>
        <taxon>Lymnaeidae</taxon>
        <taxon>Lymnaea</taxon>
    </lineage>
</organism>
<comment type="caution">
    <text evidence="1">The sequence shown here is derived from an EMBL/GenBank/DDBJ whole genome shotgun (WGS) entry which is preliminary data.</text>
</comment>
<dbReference type="EMBL" id="CAXITT010000101">
    <property type="protein sequence ID" value="CAL1531944.1"/>
    <property type="molecule type" value="Genomic_DNA"/>
</dbReference>
<sequence length="212" mass="23832">MQILPGPLSGIALILFIVPVKPGYYTQKKIVIATRAFLDPIDYSLGKKSCIDGYVHGIDNFIVTGFLNVTGYNLTLVPAYFNVMYLHPLLWIWNPISFNHMNLREEECTDIQHVPLDQCGCEYESNMIIRVKCNVTAHIEHTDTLVRLQLITDRLSISEEMNMTKVYRDTSCAMGTSINGGTRSHGWYDGMPGHILLVTALVSTVKSMVLYG</sequence>
<evidence type="ECO:0000313" key="1">
    <source>
        <dbReference type="EMBL" id="CAL1531944.1"/>
    </source>
</evidence>
<name>A0AAV2HEW1_LYMST</name>
<accession>A0AAV2HEW1</accession>
<evidence type="ECO:0000313" key="2">
    <source>
        <dbReference type="Proteomes" id="UP001497497"/>
    </source>
</evidence>
<dbReference type="Proteomes" id="UP001497497">
    <property type="component" value="Unassembled WGS sequence"/>
</dbReference>